<reference evidence="9 10" key="1">
    <citation type="journal article" date="2015" name="Genome Announc.">
        <title>Expanding the biotechnology potential of lactobacilli through comparative genomics of 213 strains and associated genera.</title>
        <authorList>
            <person name="Sun Z."/>
            <person name="Harris H.M."/>
            <person name="McCann A."/>
            <person name="Guo C."/>
            <person name="Argimon S."/>
            <person name="Zhang W."/>
            <person name="Yang X."/>
            <person name="Jeffery I.B."/>
            <person name="Cooney J.C."/>
            <person name="Kagawa T.F."/>
            <person name="Liu W."/>
            <person name="Song Y."/>
            <person name="Salvetti E."/>
            <person name="Wrobel A."/>
            <person name="Rasinkangas P."/>
            <person name="Parkhill J."/>
            <person name="Rea M.C."/>
            <person name="O'Sullivan O."/>
            <person name="Ritari J."/>
            <person name="Douillard F.P."/>
            <person name="Paul Ross R."/>
            <person name="Yang R."/>
            <person name="Briner A.E."/>
            <person name="Felis G.E."/>
            <person name="de Vos W.M."/>
            <person name="Barrangou R."/>
            <person name="Klaenhammer T.R."/>
            <person name="Caufield P.W."/>
            <person name="Cui Y."/>
            <person name="Zhang H."/>
            <person name="O'Toole P.W."/>
        </authorList>
    </citation>
    <scope>NUCLEOTIDE SEQUENCE [LARGE SCALE GENOMIC DNA]</scope>
    <source>
        <strain evidence="9 10">DSM 22689</strain>
    </source>
</reference>
<evidence type="ECO:0000256" key="7">
    <source>
        <dbReference type="ARBA" id="ARBA00023136"/>
    </source>
</evidence>
<dbReference type="InterPro" id="IPR050086">
    <property type="entry name" value="MetN_ABC_transporter-like"/>
</dbReference>
<gene>
    <name evidence="9" type="ORF">FC87_GL001183</name>
</gene>
<dbReference type="InterPro" id="IPR003593">
    <property type="entry name" value="AAA+_ATPase"/>
</dbReference>
<evidence type="ECO:0000256" key="2">
    <source>
        <dbReference type="ARBA" id="ARBA00022475"/>
    </source>
</evidence>
<dbReference type="PROSITE" id="PS00211">
    <property type="entry name" value="ABC_TRANSPORTER_1"/>
    <property type="match status" value="1"/>
</dbReference>
<evidence type="ECO:0000313" key="10">
    <source>
        <dbReference type="Proteomes" id="UP000051586"/>
    </source>
</evidence>
<feature type="domain" description="ABC transporter" evidence="8">
    <location>
        <begin position="7"/>
        <end position="251"/>
    </location>
</feature>
<dbReference type="Gene3D" id="3.40.50.300">
    <property type="entry name" value="P-loop containing nucleotide triphosphate hydrolases"/>
    <property type="match status" value="1"/>
</dbReference>
<dbReference type="EMBL" id="AYZI01000008">
    <property type="protein sequence ID" value="KRM90499.1"/>
    <property type="molecule type" value="Genomic_DNA"/>
</dbReference>
<evidence type="ECO:0000259" key="8">
    <source>
        <dbReference type="PROSITE" id="PS50893"/>
    </source>
</evidence>
<evidence type="ECO:0000256" key="6">
    <source>
        <dbReference type="ARBA" id="ARBA00022967"/>
    </source>
</evidence>
<dbReference type="GO" id="GO:0016887">
    <property type="term" value="F:ATP hydrolysis activity"/>
    <property type="evidence" value="ECO:0007669"/>
    <property type="project" value="InterPro"/>
</dbReference>
<keyword evidence="3" id="KW-0547">Nucleotide-binding</keyword>
<dbReference type="PANTHER" id="PTHR43166">
    <property type="entry name" value="AMINO ACID IMPORT ATP-BINDING PROTEIN"/>
    <property type="match status" value="1"/>
</dbReference>
<sequence>MTAETVLEFQHVSKRYRNGVLGLDDINFSVPKGQFVAVVGLSGAGKSTLLNSVNRMIEITNGSVLVNGQDVTKVRGRKLRHMRRQIGMIFQGFNLVERATVQKNVLAGRTGYYPTWKTLLGWYSTQDQALAVEQLKKVNLVQKLYQRADQLSGGQKQRVAIARTLMQDPTLVLADEPVASLDPKTSTGVMRDLYNLKKYEKITVLVNLHSVELALKYADRIIGLRDGRIVYDRAADQSNQAELQEIYEHGKE</sequence>
<dbReference type="GO" id="GO:0005524">
    <property type="term" value="F:ATP binding"/>
    <property type="evidence" value="ECO:0007669"/>
    <property type="project" value="UniProtKB-KW"/>
</dbReference>
<keyword evidence="4 9" id="KW-0067">ATP-binding</keyword>
<dbReference type="NCBIfam" id="TIGR02315">
    <property type="entry name" value="ABC_phnC"/>
    <property type="match status" value="1"/>
</dbReference>
<keyword evidence="6" id="KW-1278">Translocase</keyword>
<keyword evidence="2" id="KW-1003">Cell membrane</keyword>
<dbReference type="GO" id="GO:0016020">
    <property type="term" value="C:membrane"/>
    <property type="evidence" value="ECO:0007669"/>
    <property type="project" value="InterPro"/>
</dbReference>
<keyword evidence="1" id="KW-0813">Transport</keyword>
<dbReference type="GO" id="GO:0015416">
    <property type="term" value="F:ABC-type phosphonate transporter activity"/>
    <property type="evidence" value="ECO:0007669"/>
    <property type="project" value="InterPro"/>
</dbReference>
<dbReference type="STRING" id="1423745.GCA_001311215_00804"/>
<dbReference type="PROSITE" id="PS50893">
    <property type="entry name" value="ABC_TRANSPORTER_2"/>
    <property type="match status" value="1"/>
</dbReference>
<evidence type="ECO:0000256" key="4">
    <source>
        <dbReference type="ARBA" id="ARBA00022840"/>
    </source>
</evidence>
<keyword evidence="5" id="KW-0918">Phosphonate transport</keyword>
<dbReference type="Pfam" id="PF00005">
    <property type="entry name" value="ABC_tran"/>
    <property type="match status" value="1"/>
</dbReference>
<dbReference type="PATRIC" id="fig|1423745.4.peg.1248"/>
<comment type="caution">
    <text evidence="9">The sequence shown here is derived from an EMBL/GenBank/DDBJ whole genome shotgun (WGS) entry which is preliminary data.</text>
</comment>
<name>A0A0R2CS19_9LACO</name>
<evidence type="ECO:0000256" key="3">
    <source>
        <dbReference type="ARBA" id="ARBA00022741"/>
    </source>
</evidence>
<protein>
    <submittedName>
        <fullName evidence="9">Phosphonates import ATP-binding protein phnC</fullName>
    </submittedName>
</protein>
<dbReference type="PANTHER" id="PTHR43166:SF6">
    <property type="entry name" value="PHOSPHONATES IMPORT ATP-BINDING PROTEIN PHNC"/>
    <property type="match status" value="1"/>
</dbReference>
<dbReference type="InterPro" id="IPR027417">
    <property type="entry name" value="P-loop_NTPase"/>
</dbReference>
<evidence type="ECO:0000313" key="9">
    <source>
        <dbReference type="EMBL" id="KRM90499.1"/>
    </source>
</evidence>
<dbReference type="InterPro" id="IPR012693">
    <property type="entry name" value="ABC_transpr_PhnC"/>
</dbReference>
<keyword evidence="7" id="KW-0472">Membrane</keyword>
<proteinExistence type="predicted"/>
<dbReference type="InterPro" id="IPR017871">
    <property type="entry name" value="ABC_transporter-like_CS"/>
</dbReference>
<dbReference type="InterPro" id="IPR003439">
    <property type="entry name" value="ABC_transporter-like_ATP-bd"/>
</dbReference>
<dbReference type="AlphaFoldDB" id="A0A0R2CS19"/>
<evidence type="ECO:0000256" key="1">
    <source>
        <dbReference type="ARBA" id="ARBA00022448"/>
    </source>
</evidence>
<dbReference type="Proteomes" id="UP000051586">
    <property type="component" value="Unassembled WGS sequence"/>
</dbReference>
<accession>A0A0R2CS19</accession>
<dbReference type="CDD" id="cd03256">
    <property type="entry name" value="ABC_PhnC_transporter"/>
    <property type="match status" value="1"/>
</dbReference>
<organism evidence="9 10">
    <name type="scientific">Fructilactobacillus florum DSM 22689 = JCM 16035</name>
    <dbReference type="NCBI Taxonomy" id="1423745"/>
    <lineage>
        <taxon>Bacteria</taxon>
        <taxon>Bacillati</taxon>
        <taxon>Bacillota</taxon>
        <taxon>Bacilli</taxon>
        <taxon>Lactobacillales</taxon>
        <taxon>Lactobacillaceae</taxon>
        <taxon>Fructilactobacillus</taxon>
    </lineage>
</organism>
<dbReference type="SMART" id="SM00382">
    <property type="entry name" value="AAA"/>
    <property type="match status" value="1"/>
</dbReference>
<evidence type="ECO:0000256" key="5">
    <source>
        <dbReference type="ARBA" id="ARBA00022885"/>
    </source>
</evidence>
<dbReference type="SUPFAM" id="SSF52540">
    <property type="entry name" value="P-loop containing nucleoside triphosphate hydrolases"/>
    <property type="match status" value="1"/>
</dbReference>